<feature type="domain" description="HTH marR-type" evidence="2">
    <location>
        <begin position="42"/>
        <end position="172"/>
    </location>
</feature>
<evidence type="ECO:0000313" key="4">
    <source>
        <dbReference type="Proteomes" id="UP001500683"/>
    </source>
</evidence>
<evidence type="ECO:0000256" key="1">
    <source>
        <dbReference type="SAM" id="MobiDB-lite"/>
    </source>
</evidence>
<reference evidence="4" key="1">
    <citation type="journal article" date="2019" name="Int. J. Syst. Evol. Microbiol.">
        <title>The Global Catalogue of Microorganisms (GCM) 10K type strain sequencing project: providing services to taxonomists for standard genome sequencing and annotation.</title>
        <authorList>
            <consortium name="The Broad Institute Genomics Platform"/>
            <consortium name="The Broad Institute Genome Sequencing Center for Infectious Disease"/>
            <person name="Wu L."/>
            <person name="Ma J."/>
        </authorList>
    </citation>
    <scope>NUCLEOTIDE SEQUENCE [LARGE SCALE GENOMIC DNA]</scope>
    <source>
        <strain evidence="4">JCM 16702</strain>
    </source>
</reference>
<dbReference type="InterPro" id="IPR036388">
    <property type="entry name" value="WH-like_DNA-bd_sf"/>
</dbReference>
<dbReference type="SUPFAM" id="SSF46785">
    <property type="entry name" value="Winged helix' DNA-binding domain"/>
    <property type="match status" value="1"/>
</dbReference>
<dbReference type="Gene3D" id="1.10.10.10">
    <property type="entry name" value="Winged helix-like DNA-binding domain superfamily/Winged helix DNA-binding domain"/>
    <property type="match status" value="1"/>
</dbReference>
<evidence type="ECO:0000313" key="3">
    <source>
        <dbReference type="EMBL" id="GAA4106211.1"/>
    </source>
</evidence>
<dbReference type="Proteomes" id="UP001500683">
    <property type="component" value="Unassembled WGS sequence"/>
</dbReference>
<dbReference type="Pfam" id="PF12802">
    <property type="entry name" value="MarR_2"/>
    <property type="match status" value="1"/>
</dbReference>
<keyword evidence="4" id="KW-1185">Reference proteome</keyword>
<sequence length="174" mass="18722">MTASDPMSRPAPTSAASPAGQAPANRQPSQPHQPSDADRALAEQFNRRMRDVVLLLRRVSADQPITAQQLSVLGSLEAGPRRMTELAAEHGVRLPTMTAQINRLERDGLVARGRDAADARVVTARLTETGTDRLRAGRERRLAFLAGRFAALSDEDRAAVAAALPALERLLTVS</sequence>
<name>A0ABP7X6Y7_9ACTN</name>
<accession>A0ABP7X6Y7</accession>
<comment type="caution">
    <text evidence="3">The sequence shown here is derived from an EMBL/GenBank/DDBJ whole genome shotgun (WGS) entry which is preliminary data.</text>
</comment>
<evidence type="ECO:0000259" key="2">
    <source>
        <dbReference type="PROSITE" id="PS50995"/>
    </source>
</evidence>
<dbReference type="InterPro" id="IPR000835">
    <property type="entry name" value="HTH_MarR-typ"/>
</dbReference>
<feature type="region of interest" description="Disordered" evidence="1">
    <location>
        <begin position="1"/>
        <end position="38"/>
    </location>
</feature>
<dbReference type="EMBL" id="BAAAZG010000087">
    <property type="protein sequence ID" value="GAA4106211.1"/>
    <property type="molecule type" value="Genomic_DNA"/>
</dbReference>
<dbReference type="SMART" id="SM00347">
    <property type="entry name" value="HTH_MARR"/>
    <property type="match status" value="1"/>
</dbReference>
<protein>
    <recommendedName>
        <fullName evidence="2">HTH marR-type domain-containing protein</fullName>
    </recommendedName>
</protein>
<gene>
    <name evidence="3" type="ORF">GCM10022214_87040</name>
</gene>
<feature type="compositionally biased region" description="Low complexity" evidence="1">
    <location>
        <begin position="1"/>
        <end position="24"/>
    </location>
</feature>
<organism evidence="3 4">
    <name type="scientific">Actinomadura miaoliensis</name>
    <dbReference type="NCBI Taxonomy" id="430685"/>
    <lineage>
        <taxon>Bacteria</taxon>
        <taxon>Bacillati</taxon>
        <taxon>Actinomycetota</taxon>
        <taxon>Actinomycetes</taxon>
        <taxon>Streptosporangiales</taxon>
        <taxon>Thermomonosporaceae</taxon>
        <taxon>Actinomadura</taxon>
    </lineage>
</organism>
<dbReference type="RefSeq" id="WP_344959417.1">
    <property type="nucleotide sequence ID" value="NZ_BAAAZG010000087.1"/>
</dbReference>
<proteinExistence type="predicted"/>
<dbReference type="PROSITE" id="PS50995">
    <property type="entry name" value="HTH_MARR_2"/>
    <property type="match status" value="1"/>
</dbReference>
<dbReference type="PANTHER" id="PTHR39515">
    <property type="entry name" value="CONSERVED PROTEIN"/>
    <property type="match status" value="1"/>
</dbReference>
<dbReference type="InterPro" id="IPR036390">
    <property type="entry name" value="WH_DNA-bd_sf"/>
</dbReference>
<dbReference type="InterPro" id="IPR052526">
    <property type="entry name" value="HTH-type_Bedaq_tolerance"/>
</dbReference>
<dbReference type="PANTHER" id="PTHR39515:SF2">
    <property type="entry name" value="HTH-TYPE TRANSCRIPTIONAL REGULATOR RV0880"/>
    <property type="match status" value="1"/>
</dbReference>